<comment type="caution">
    <text evidence="1">The sequence shown here is derived from an EMBL/GenBank/DDBJ whole genome shotgun (WGS) entry which is preliminary data.</text>
</comment>
<dbReference type="Proteomes" id="UP001207830">
    <property type="component" value="Unassembled WGS sequence"/>
</dbReference>
<evidence type="ECO:0000313" key="1">
    <source>
        <dbReference type="EMBL" id="MCY0110576.1"/>
    </source>
</evidence>
<organism evidence="1 2">
    <name type="scientific">Pseudomonas monsensis</name>
    <dbReference type="NCBI Taxonomy" id="2745509"/>
    <lineage>
        <taxon>Bacteria</taxon>
        <taxon>Pseudomonadati</taxon>
        <taxon>Pseudomonadota</taxon>
        <taxon>Gammaproteobacteria</taxon>
        <taxon>Pseudomonadales</taxon>
        <taxon>Pseudomonadaceae</taxon>
        <taxon>Pseudomonas</taxon>
    </lineage>
</organism>
<dbReference type="RefSeq" id="WP_267804558.1">
    <property type="nucleotide sequence ID" value="NZ_JANIGP010000017.1"/>
</dbReference>
<gene>
    <name evidence="1" type="ORF">NQF78_19920</name>
</gene>
<evidence type="ECO:0000313" key="2">
    <source>
        <dbReference type="Proteomes" id="UP001207830"/>
    </source>
</evidence>
<protein>
    <submittedName>
        <fullName evidence="1">Uncharacterized protein</fullName>
    </submittedName>
</protein>
<accession>A0ABT3YYJ1</accession>
<reference evidence="1 2" key="1">
    <citation type="submission" date="2022-07" db="EMBL/GenBank/DDBJ databases">
        <title>Characterization of plant growth promoting rhizobacteria (PGPR) for use as bioinoculants in agriculture.</title>
        <authorList>
            <person name="Hassen A.I."/>
            <person name="Pierneef R."/>
        </authorList>
    </citation>
    <scope>NUCLEOTIDE SEQUENCE [LARGE SCALE GENOMIC DNA]</scope>
    <source>
        <strain evidence="1 2">SARCC-3054</strain>
    </source>
</reference>
<dbReference type="EMBL" id="JANIGP010000017">
    <property type="protein sequence ID" value="MCY0110576.1"/>
    <property type="molecule type" value="Genomic_DNA"/>
</dbReference>
<sequence length="206" mass="23915">MRRLLSRLAALIKPEAKPLFAGYSLKVLQSYFVMPLSVARLPNLPMMTSLEQSGVLACYLSLLTEQNDVNRFRQWVDSSFQKVRESTFNGLRTFEYEDALSKERLIFFTANQAFNAVTIHLVTNSARFLDWLNHERLTVPPPWVAFEGYNPSWWGGNMQGAQGFYNERYFLPFFTSLSDAEKQRYYARFNASAAWIEQLDLMYGDD</sequence>
<proteinExistence type="predicted"/>
<name>A0ABT3YYJ1_9PSED</name>
<keyword evidence="2" id="KW-1185">Reference proteome</keyword>